<dbReference type="AlphaFoldDB" id="A0A9W6N4Z9"/>
<dbReference type="Pfam" id="PF03724">
    <property type="entry name" value="META"/>
    <property type="match status" value="1"/>
</dbReference>
<dbReference type="InterPro" id="IPR005184">
    <property type="entry name" value="DUF306_Meta_HslJ"/>
</dbReference>
<dbReference type="Gene3D" id="2.40.128.270">
    <property type="match status" value="1"/>
</dbReference>
<sequence length="239" mass="25724">MLAALAALALTVSAQAAPRVLEGQAIWRERIALPPGAELSVRLTERGRPGAEPRVIARTRQPVRGQGAARYRLAYDDRALRPGRAYELEASVSLRGDVWFEGRAPFTRGSDGVVLVRRSGGAERPSAAGPQGEWLAEDIRGRGVLDRVRSTLRIAPDGAVSGRGGCNGMGGRAEIRGERIRFGQLISTQMACPPAVMRQEQAFFAALGDARSWRVDRPRRKLILLDGAGRPVATLAATN</sequence>
<dbReference type="EMBL" id="BSFK01000016">
    <property type="protein sequence ID" value="GLK77727.1"/>
    <property type="molecule type" value="Genomic_DNA"/>
</dbReference>
<comment type="caution">
    <text evidence="3">The sequence shown here is derived from an EMBL/GenBank/DDBJ whole genome shotgun (WGS) entry which is preliminary data.</text>
</comment>
<protein>
    <recommendedName>
        <fullName evidence="2">DUF306 domain-containing protein</fullName>
    </recommendedName>
</protein>
<feature type="chain" id="PRO_5040845863" description="DUF306 domain-containing protein" evidence="1">
    <location>
        <begin position="17"/>
        <end position="239"/>
    </location>
</feature>
<keyword evidence="4" id="KW-1185">Reference proteome</keyword>
<dbReference type="PANTHER" id="PTHR35535">
    <property type="entry name" value="HEAT SHOCK PROTEIN HSLJ"/>
    <property type="match status" value="1"/>
</dbReference>
<gene>
    <name evidence="3" type="ORF">GCM10008171_29810</name>
</gene>
<reference evidence="3" key="2">
    <citation type="submission" date="2023-01" db="EMBL/GenBank/DDBJ databases">
        <authorList>
            <person name="Sun Q."/>
            <person name="Evtushenko L."/>
        </authorList>
    </citation>
    <scope>NUCLEOTIDE SEQUENCE</scope>
    <source>
        <strain evidence="3">VKM B-2555</strain>
    </source>
</reference>
<feature type="signal peptide" evidence="1">
    <location>
        <begin position="1"/>
        <end position="16"/>
    </location>
</feature>
<dbReference type="PANTHER" id="PTHR35535:SF1">
    <property type="entry name" value="HEAT SHOCK PROTEIN HSLJ"/>
    <property type="match status" value="1"/>
</dbReference>
<dbReference type="InterPro" id="IPR053147">
    <property type="entry name" value="Hsp_HslJ-like"/>
</dbReference>
<dbReference type="Pfam" id="PF09619">
    <property type="entry name" value="YscW"/>
    <property type="match status" value="1"/>
</dbReference>
<feature type="domain" description="DUF306" evidence="2">
    <location>
        <begin position="131"/>
        <end position="235"/>
    </location>
</feature>
<accession>A0A9W6N4Z9</accession>
<evidence type="ECO:0000256" key="1">
    <source>
        <dbReference type="SAM" id="SignalP"/>
    </source>
</evidence>
<evidence type="ECO:0000313" key="3">
    <source>
        <dbReference type="EMBL" id="GLK77727.1"/>
    </source>
</evidence>
<name>A0A9W6N4Z9_9HYPH</name>
<reference evidence="3" key="1">
    <citation type="journal article" date="2014" name="Int. J. Syst. Evol. Microbiol.">
        <title>Complete genome sequence of Corynebacterium casei LMG S-19264T (=DSM 44701T), isolated from a smear-ripened cheese.</title>
        <authorList>
            <consortium name="US DOE Joint Genome Institute (JGI-PGF)"/>
            <person name="Walter F."/>
            <person name="Albersmeier A."/>
            <person name="Kalinowski J."/>
            <person name="Ruckert C."/>
        </authorList>
    </citation>
    <scope>NUCLEOTIDE SEQUENCE</scope>
    <source>
        <strain evidence="3">VKM B-2555</strain>
    </source>
</reference>
<keyword evidence="1" id="KW-0732">Signal</keyword>
<evidence type="ECO:0000313" key="4">
    <source>
        <dbReference type="Proteomes" id="UP001143364"/>
    </source>
</evidence>
<proteinExistence type="predicted"/>
<dbReference type="Proteomes" id="UP001143364">
    <property type="component" value="Unassembled WGS sequence"/>
</dbReference>
<organism evidence="3 4">
    <name type="scientific">Methylopila jiangsuensis</name>
    <dbReference type="NCBI Taxonomy" id="586230"/>
    <lineage>
        <taxon>Bacteria</taxon>
        <taxon>Pseudomonadati</taxon>
        <taxon>Pseudomonadota</taxon>
        <taxon>Alphaproteobacteria</taxon>
        <taxon>Hyphomicrobiales</taxon>
        <taxon>Methylopilaceae</taxon>
        <taxon>Methylopila</taxon>
    </lineage>
</organism>
<dbReference type="InterPro" id="IPR038670">
    <property type="entry name" value="HslJ-like_sf"/>
</dbReference>
<dbReference type="InterPro" id="IPR039366">
    <property type="entry name" value="Pilotin"/>
</dbReference>
<evidence type="ECO:0000259" key="2">
    <source>
        <dbReference type="Pfam" id="PF03724"/>
    </source>
</evidence>